<gene>
    <name evidence="6" type="ORF">I5803_09060</name>
</gene>
<sequence length="608" mass="66539">MDGAQGSVAQGSRGGQAGRATEAPAERPAGSLRSEVTPVAEFASSAFTNGYEFTQGSGYKLPEYPFIEPPELRAGQPGHHPIVIVGGGLAGLTMACALAHYRVPAVLLDEDNTVGVKGASSRGICYTQKSLEIFERLGFYERIAAKGIQWSVGRTFAGHDEVYSFDLKQQPGYHLSSQPPFINIQQFYIEGFLVERIHELGGIDLRWSSRVTGFRQDAECATLTVSTPAGEYELRADHVIDATGSHSPFRAWAGASVTAKKGDDRWCIADVRFTKHPPVERHTWIEAPFNENRAVWQHLMGDNVWRIDYQMPPDADPEYVSREDVVRERLLRQFGADCAVEIVWVGPYAYRSECIDRMRHGRVFFMGDAAKVVSPFGARGGNTGVADADNLAWKLAAVIKGRAAPGLLDSYHEERHEAACQNVLVTNRTARFLRPADGMERTFRAAALGLARQHVFARHLVNTGRMAIANPYSRSSVCHSTGGQSVQNVGFEWADGTRGKVNDLLRWADGRLLLLLFGEASVSSMQRLRALCESAPLRAVQVTGPEERAGAREFVRDTDGRLQGACHVFGHAWALVRPDSYVAATGESVDAGLVRAVARALAADRETA</sequence>
<accession>A0A931H431</accession>
<evidence type="ECO:0000256" key="1">
    <source>
        <dbReference type="ARBA" id="ARBA00001974"/>
    </source>
</evidence>
<dbReference type="Gene3D" id="3.50.50.60">
    <property type="entry name" value="FAD/NAD(P)-binding domain"/>
    <property type="match status" value="1"/>
</dbReference>
<feature type="domain" description="FAD-binding" evidence="5">
    <location>
        <begin position="81"/>
        <end position="423"/>
    </location>
</feature>
<dbReference type="PRINTS" id="PR00420">
    <property type="entry name" value="RNGMNOXGNASE"/>
</dbReference>
<keyword evidence="6" id="KW-0503">Monooxygenase</keyword>
<proteinExistence type="predicted"/>
<evidence type="ECO:0000313" key="7">
    <source>
        <dbReference type="Proteomes" id="UP000651050"/>
    </source>
</evidence>
<evidence type="ECO:0000313" key="6">
    <source>
        <dbReference type="EMBL" id="MBG9388168.1"/>
    </source>
</evidence>
<comment type="cofactor">
    <cofactor evidence="1">
        <name>FAD</name>
        <dbReference type="ChEBI" id="CHEBI:57692"/>
    </cofactor>
</comment>
<evidence type="ECO:0000256" key="3">
    <source>
        <dbReference type="ARBA" id="ARBA00022827"/>
    </source>
</evidence>
<keyword evidence="3" id="KW-0274">FAD</keyword>
<name>A0A931H431_9BURK</name>
<dbReference type="Gene3D" id="3.40.30.120">
    <property type="match status" value="1"/>
</dbReference>
<feature type="region of interest" description="Disordered" evidence="4">
    <location>
        <begin position="1"/>
        <end position="35"/>
    </location>
</feature>
<keyword evidence="6" id="KW-0560">Oxidoreductase</keyword>
<keyword evidence="2" id="KW-0285">Flavoprotein</keyword>
<dbReference type="InterPro" id="IPR050641">
    <property type="entry name" value="RIFMO-like"/>
</dbReference>
<dbReference type="SUPFAM" id="SSF51905">
    <property type="entry name" value="FAD/NAD(P)-binding domain"/>
    <property type="match status" value="1"/>
</dbReference>
<dbReference type="GO" id="GO:0016709">
    <property type="term" value="F:oxidoreductase activity, acting on paired donors, with incorporation or reduction of molecular oxygen, NAD(P)H as one donor, and incorporation of one atom of oxygen"/>
    <property type="evidence" value="ECO:0007669"/>
    <property type="project" value="UniProtKB-ARBA"/>
</dbReference>
<dbReference type="InterPro" id="IPR036188">
    <property type="entry name" value="FAD/NAD-bd_sf"/>
</dbReference>
<dbReference type="Gene3D" id="3.30.70.2450">
    <property type="match status" value="1"/>
</dbReference>
<dbReference type="EMBL" id="JADWYS010000001">
    <property type="protein sequence ID" value="MBG9388168.1"/>
    <property type="molecule type" value="Genomic_DNA"/>
</dbReference>
<dbReference type="InterPro" id="IPR002938">
    <property type="entry name" value="FAD-bd"/>
</dbReference>
<protein>
    <submittedName>
        <fullName evidence="6">FAD-dependent monooxygenase</fullName>
    </submittedName>
</protein>
<organism evidence="6 7">
    <name type="scientific">Caenimonas aquaedulcis</name>
    <dbReference type="NCBI Taxonomy" id="2793270"/>
    <lineage>
        <taxon>Bacteria</taxon>
        <taxon>Pseudomonadati</taxon>
        <taxon>Pseudomonadota</taxon>
        <taxon>Betaproteobacteria</taxon>
        <taxon>Burkholderiales</taxon>
        <taxon>Comamonadaceae</taxon>
        <taxon>Caenimonas</taxon>
    </lineage>
</organism>
<keyword evidence="7" id="KW-1185">Reference proteome</keyword>
<evidence type="ECO:0000259" key="5">
    <source>
        <dbReference type="Pfam" id="PF01494"/>
    </source>
</evidence>
<dbReference type="NCBIfam" id="NF006002">
    <property type="entry name" value="PRK08132.1"/>
    <property type="match status" value="1"/>
</dbReference>
<dbReference type="PANTHER" id="PTHR43004">
    <property type="entry name" value="TRK SYSTEM POTASSIUM UPTAKE PROTEIN"/>
    <property type="match status" value="1"/>
</dbReference>
<evidence type="ECO:0000256" key="4">
    <source>
        <dbReference type="SAM" id="MobiDB-lite"/>
    </source>
</evidence>
<dbReference type="Proteomes" id="UP000651050">
    <property type="component" value="Unassembled WGS sequence"/>
</dbReference>
<comment type="caution">
    <text evidence="6">The sequence shown here is derived from an EMBL/GenBank/DDBJ whole genome shotgun (WGS) entry which is preliminary data.</text>
</comment>
<evidence type="ECO:0000256" key="2">
    <source>
        <dbReference type="ARBA" id="ARBA00022630"/>
    </source>
</evidence>
<dbReference type="Pfam" id="PF01494">
    <property type="entry name" value="FAD_binding_3"/>
    <property type="match status" value="1"/>
</dbReference>
<reference evidence="6" key="1">
    <citation type="submission" date="2020-11" db="EMBL/GenBank/DDBJ databases">
        <title>Bacterial whole genome sequence for Caenimonas sp. DR4.4.</title>
        <authorList>
            <person name="Le V."/>
            <person name="Ko S.-R."/>
            <person name="Ahn C.-Y."/>
            <person name="Oh H.-M."/>
        </authorList>
    </citation>
    <scope>NUCLEOTIDE SEQUENCE</scope>
    <source>
        <strain evidence="6">DR4.4</strain>
    </source>
</reference>
<dbReference type="AlphaFoldDB" id="A0A931H431"/>
<dbReference type="GO" id="GO:0071949">
    <property type="term" value="F:FAD binding"/>
    <property type="evidence" value="ECO:0007669"/>
    <property type="project" value="InterPro"/>
</dbReference>
<feature type="compositionally biased region" description="Low complexity" evidence="4">
    <location>
        <begin position="1"/>
        <end position="11"/>
    </location>
</feature>
<dbReference type="PANTHER" id="PTHR43004:SF19">
    <property type="entry name" value="BINDING MONOOXYGENASE, PUTATIVE (JCVI)-RELATED"/>
    <property type="match status" value="1"/>
</dbReference>